<keyword evidence="4" id="KW-0862">Zinc</keyword>
<keyword evidence="2" id="KW-0808">Transferase</keyword>
<evidence type="ECO:0000256" key="4">
    <source>
        <dbReference type="PROSITE-ProRule" id="PRU00236"/>
    </source>
</evidence>
<dbReference type="PROSITE" id="PS50305">
    <property type="entry name" value="SIRTUIN"/>
    <property type="match status" value="1"/>
</dbReference>
<dbReference type="PANTHER" id="PTHR11085:SF10">
    <property type="entry name" value="NAD-DEPENDENT PROTEIN DEACYLASE SIRTUIN-5, MITOCHONDRIAL-RELATED"/>
    <property type="match status" value="1"/>
</dbReference>
<dbReference type="PATRIC" id="fig|1423816.3.peg.389"/>
<dbReference type="EMBL" id="AZCT01000001">
    <property type="protein sequence ID" value="KRK13818.1"/>
    <property type="molecule type" value="Genomic_DNA"/>
</dbReference>
<comment type="caution">
    <text evidence="6">The sequence shown here is derived from an EMBL/GenBank/DDBJ whole genome shotgun (WGS) entry which is preliminary data.</text>
</comment>
<keyword evidence="3" id="KW-0520">NAD</keyword>
<reference evidence="6 7" key="1">
    <citation type="journal article" date="2015" name="Genome Announc.">
        <title>Expanding the biotechnology potential of lactobacilli through comparative genomics of 213 strains and associated genera.</title>
        <authorList>
            <person name="Sun Z."/>
            <person name="Harris H.M."/>
            <person name="McCann A."/>
            <person name="Guo C."/>
            <person name="Argimon S."/>
            <person name="Zhang W."/>
            <person name="Yang X."/>
            <person name="Jeffery I.B."/>
            <person name="Cooney J.C."/>
            <person name="Kagawa T.F."/>
            <person name="Liu W."/>
            <person name="Song Y."/>
            <person name="Salvetti E."/>
            <person name="Wrobel A."/>
            <person name="Rasinkangas P."/>
            <person name="Parkhill J."/>
            <person name="Rea M.C."/>
            <person name="O'Sullivan O."/>
            <person name="Ritari J."/>
            <person name="Douillard F.P."/>
            <person name="Paul Ross R."/>
            <person name="Yang R."/>
            <person name="Briner A.E."/>
            <person name="Felis G.E."/>
            <person name="de Vos W.M."/>
            <person name="Barrangou R."/>
            <person name="Klaenhammer T.R."/>
            <person name="Caufield P.W."/>
            <person name="Cui Y."/>
            <person name="Zhang H."/>
            <person name="O'Toole P.W."/>
        </authorList>
    </citation>
    <scope>NUCLEOTIDE SEQUENCE [LARGE SCALE GENOMIC DNA]</scope>
    <source>
        <strain evidence="6 7">DSM 20178</strain>
    </source>
</reference>
<dbReference type="Proteomes" id="UP000051984">
    <property type="component" value="Unassembled WGS sequence"/>
</dbReference>
<dbReference type="InterPro" id="IPR003000">
    <property type="entry name" value="Sirtuin"/>
</dbReference>
<evidence type="ECO:0000256" key="3">
    <source>
        <dbReference type="ARBA" id="ARBA00023027"/>
    </source>
</evidence>
<gene>
    <name evidence="6" type="ORF">FD51_GL000384</name>
</gene>
<evidence type="ECO:0000256" key="1">
    <source>
        <dbReference type="ARBA" id="ARBA00012928"/>
    </source>
</evidence>
<proteinExistence type="predicted"/>
<evidence type="ECO:0000313" key="6">
    <source>
        <dbReference type="EMBL" id="KRK13818.1"/>
    </source>
</evidence>
<dbReference type="eggNOG" id="COG0846">
    <property type="taxonomic scope" value="Bacteria"/>
</dbReference>
<dbReference type="InterPro" id="IPR029035">
    <property type="entry name" value="DHS-like_NAD/FAD-binding_dom"/>
</dbReference>
<dbReference type="AlphaFoldDB" id="A0A0R1F437"/>
<feature type="binding site" evidence="4">
    <location>
        <position position="156"/>
    </location>
    <ligand>
        <name>Zn(2+)</name>
        <dbReference type="ChEBI" id="CHEBI:29105"/>
    </ligand>
</feature>
<evidence type="ECO:0000259" key="5">
    <source>
        <dbReference type="PROSITE" id="PS50305"/>
    </source>
</evidence>
<dbReference type="Gene3D" id="3.30.1600.10">
    <property type="entry name" value="SIR2/SIRT2 'Small Domain"/>
    <property type="match status" value="1"/>
</dbReference>
<dbReference type="Pfam" id="PF02146">
    <property type="entry name" value="SIR2"/>
    <property type="match status" value="1"/>
</dbReference>
<comment type="caution">
    <text evidence="4">Lacks conserved residue(s) required for the propagation of feature annotation.</text>
</comment>
<evidence type="ECO:0000256" key="2">
    <source>
        <dbReference type="ARBA" id="ARBA00022679"/>
    </source>
</evidence>
<dbReference type="GO" id="GO:0046872">
    <property type="term" value="F:metal ion binding"/>
    <property type="evidence" value="ECO:0007669"/>
    <property type="project" value="UniProtKB-KW"/>
</dbReference>
<protein>
    <recommendedName>
        <fullName evidence="1">protein acetyllysine N-acetyltransferase</fullName>
        <ecNumber evidence="1">2.3.1.286</ecNumber>
    </recommendedName>
</protein>
<dbReference type="InterPro" id="IPR026591">
    <property type="entry name" value="Sirtuin_cat_small_dom_sf"/>
</dbReference>
<keyword evidence="4" id="KW-0479">Metal-binding</keyword>
<dbReference type="PANTHER" id="PTHR11085">
    <property type="entry name" value="NAD-DEPENDENT PROTEIN DEACYLASE SIRTUIN-5, MITOCHONDRIAL-RELATED"/>
    <property type="match status" value="1"/>
</dbReference>
<dbReference type="GO" id="GO:0070403">
    <property type="term" value="F:NAD+ binding"/>
    <property type="evidence" value="ECO:0007669"/>
    <property type="project" value="InterPro"/>
</dbReference>
<feature type="binding site" evidence="4">
    <location>
        <position position="159"/>
    </location>
    <ligand>
        <name>Zn(2+)</name>
        <dbReference type="ChEBI" id="CHEBI:29105"/>
    </ligand>
</feature>
<organism evidence="6 7">
    <name type="scientific">Lacticaseibacillus zeae DSM 20178 = KCTC 3804</name>
    <dbReference type="NCBI Taxonomy" id="1423816"/>
    <lineage>
        <taxon>Bacteria</taxon>
        <taxon>Bacillati</taxon>
        <taxon>Bacillota</taxon>
        <taxon>Bacilli</taxon>
        <taxon>Lactobacillales</taxon>
        <taxon>Lactobacillaceae</taxon>
        <taxon>Lacticaseibacillus</taxon>
    </lineage>
</organism>
<feature type="binding site" evidence="4">
    <location>
        <position position="139"/>
    </location>
    <ligand>
        <name>Zn(2+)</name>
        <dbReference type="ChEBI" id="CHEBI:29105"/>
    </ligand>
</feature>
<name>A0A0R1F437_LACZE</name>
<dbReference type="Gene3D" id="3.40.50.1220">
    <property type="entry name" value="TPP-binding domain"/>
    <property type="match status" value="1"/>
</dbReference>
<dbReference type="SUPFAM" id="SSF52467">
    <property type="entry name" value="DHS-like NAD/FAD-binding domain"/>
    <property type="match status" value="1"/>
</dbReference>
<dbReference type="InterPro" id="IPR050134">
    <property type="entry name" value="NAD-dep_sirtuin_deacylases"/>
</dbReference>
<dbReference type="GO" id="GO:0017136">
    <property type="term" value="F:histone deacetylase activity, NAD-dependent"/>
    <property type="evidence" value="ECO:0007669"/>
    <property type="project" value="TreeGrafter"/>
</dbReference>
<accession>A0A0R1F437</accession>
<evidence type="ECO:0000313" key="7">
    <source>
        <dbReference type="Proteomes" id="UP000051984"/>
    </source>
</evidence>
<feature type="domain" description="Deacetylase sirtuin-type" evidence="5">
    <location>
        <begin position="3"/>
        <end position="244"/>
    </location>
</feature>
<sequence length="244" mass="27071">MSVMSQKQRLQQAAALIRQHHRIVAFTGAGISTESGIPDLDGIDQILKRSHKFAGNVFRFLDPKEAIADPHAFYQMYRQTFCQPEARPNNAHKALVQLEQAKKLLGVVTMNVDYLHQKAGTRNIAEYWGDVRRNHCTICHRPSDWQKTPTVALPICPNCGGLILPDFVLRHLATYPDEIRHGQQLLAQADLLLIIGTRQSASGFQLGCPKIVINASRVSTENLAEPNTIYLSGKAAEILSSVVA</sequence>
<dbReference type="EC" id="2.3.1.286" evidence="1"/>
<feature type="binding site" evidence="4">
    <location>
        <position position="136"/>
    </location>
    <ligand>
        <name>Zn(2+)</name>
        <dbReference type="ChEBI" id="CHEBI:29105"/>
    </ligand>
</feature>
<dbReference type="InterPro" id="IPR026590">
    <property type="entry name" value="Ssirtuin_cat_dom"/>
</dbReference>